<dbReference type="Pfam" id="PF22241">
    <property type="entry name" value="PSMD12-CSN4_N"/>
    <property type="match status" value="1"/>
</dbReference>
<dbReference type="AlphaFoldDB" id="I3TA46"/>
<proteinExistence type="evidence at transcript level"/>
<name>I3TA46_LOTJA</name>
<protein>
    <recommendedName>
        <fullName evidence="1">PSMD12/CSN4-like N-terminal domain-containing protein</fullName>
    </recommendedName>
</protein>
<sequence>MESAFASASAITDQRQKIEQYKQILSAVISSNDIAQARRFIDHMLSDDVPLVVSRQLLQTFAEELGRLGAGTQKEIAHYTLTQIQPRVVSFEEQV</sequence>
<feature type="domain" description="PSMD12/CSN4-like N-terminal" evidence="1">
    <location>
        <begin position="13"/>
        <end position="94"/>
    </location>
</feature>
<organism evidence="2">
    <name type="scientific">Lotus japonicus</name>
    <name type="common">Lotus corniculatus var. japonicus</name>
    <dbReference type="NCBI Taxonomy" id="34305"/>
    <lineage>
        <taxon>Eukaryota</taxon>
        <taxon>Viridiplantae</taxon>
        <taxon>Streptophyta</taxon>
        <taxon>Embryophyta</taxon>
        <taxon>Tracheophyta</taxon>
        <taxon>Spermatophyta</taxon>
        <taxon>Magnoliopsida</taxon>
        <taxon>eudicotyledons</taxon>
        <taxon>Gunneridae</taxon>
        <taxon>Pentapetalae</taxon>
        <taxon>rosids</taxon>
        <taxon>fabids</taxon>
        <taxon>Fabales</taxon>
        <taxon>Fabaceae</taxon>
        <taxon>Papilionoideae</taxon>
        <taxon>50 kb inversion clade</taxon>
        <taxon>NPAAA clade</taxon>
        <taxon>Hologalegina</taxon>
        <taxon>robinioid clade</taxon>
        <taxon>Loteae</taxon>
        <taxon>Lotus</taxon>
    </lineage>
</organism>
<reference evidence="2" key="1">
    <citation type="submission" date="2012-05" db="EMBL/GenBank/DDBJ databases">
        <authorList>
            <person name="Krishnakumar V."/>
            <person name="Cheung F."/>
            <person name="Xiao Y."/>
            <person name="Chan A."/>
            <person name="Moskal W.A."/>
            <person name="Town C.D."/>
        </authorList>
    </citation>
    <scope>NUCLEOTIDE SEQUENCE</scope>
</reference>
<dbReference type="EMBL" id="BT149594">
    <property type="protein sequence ID" value="AFK49388.1"/>
    <property type="molecule type" value="mRNA"/>
</dbReference>
<dbReference type="InterPro" id="IPR054559">
    <property type="entry name" value="PSMD12-CSN4-like_N"/>
</dbReference>
<evidence type="ECO:0000313" key="2">
    <source>
        <dbReference type="EMBL" id="AFK49388.1"/>
    </source>
</evidence>
<accession>I3TA46</accession>
<evidence type="ECO:0000259" key="1">
    <source>
        <dbReference type="Pfam" id="PF22241"/>
    </source>
</evidence>